<dbReference type="EMBL" id="JBHUHZ010000001">
    <property type="protein sequence ID" value="MFD2161243.1"/>
    <property type="molecule type" value="Genomic_DNA"/>
</dbReference>
<dbReference type="SUPFAM" id="SSF75011">
    <property type="entry name" value="3-carboxy-cis,cis-mucoante lactonizing enzyme"/>
    <property type="match status" value="1"/>
</dbReference>
<dbReference type="Gene3D" id="2.130.10.10">
    <property type="entry name" value="YVTN repeat-like/Quinoprotein amine dehydrogenase"/>
    <property type="match status" value="1"/>
</dbReference>
<sequence length="327" mass="36135">MSPTEGARVVSGESVILKTNVEPGKFDSIKYLVDNELVGSRRDTQGVKFSTSGYPFGGRLLTAIIYAGTDSTEITSNIQLLPSKAPSKYSYEVVNTFPHDTSSYTQGLEYHDGILFESDGMYGESSLRKVDLKTGRVLQKVDIPAQTFAEGITVIGDKIIMLTWQERIGFVYDKNSLSKVSEFPHNSGTGEGWGLAFDGNHILSTDGSNIIYLLDKNTYQREGIIQVYDSKGPVDSLNELEYIDGKIYANIYQQDRIVIIDPKTGGVEAEINLQDLAPYADRLETGYVLNGIAWDAQGRRLFVTGKKWNKLFEIKVNKPGATVASNL</sequence>
<reference evidence="2" key="1">
    <citation type="journal article" date="2019" name="Int. J. Syst. Evol. Microbiol.">
        <title>The Global Catalogue of Microorganisms (GCM) 10K type strain sequencing project: providing services to taxonomists for standard genome sequencing and annotation.</title>
        <authorList>
            <consortium name="The Broad Institute Genomics Platform"/>
            <consortium name="The Broad Institute Genome Sequencing Center for Infectious Disease"/>
            <person name="Wu L."/>
            <person name="Ma J."/>
        </authorList>
    </citation>
    <scope>NUCLEOTIDE SEQUENCE [LARGE SCALE GENOMIC DNA]</scope>
    <source>
        <strain evidence="2">KCTC 42217</strain>
    </source>
</reference>
<dbReference type="Pfam" id="PF05096">
    <property type="entry name" value="Glu_cyclase_2"/>
    <property type="match status" value="1"/>
</dbReference>
<dbReference type="Proteomes" id="UP001597387">
    <property type="component" value="Unassembled WGS sequence"/>
</dbReference>
<dbReference type="RefSeq" id="WP_255899831.1">
    <property type="nucleotide sequence ID" value="NZ_JAFMZO010000001.1"/>
</dbReference>
<dbReference type="PANTHER" id="PTHR31270:SF1">
    <property type="entry name" value="GLUTAMINYL-PEPTIDE CYCLOTRANSFERASE"/>
    <property type="match status" value="1"/>
</dbReference>
<organism evidence="1 2">
    <name type="scientific">Paradesertivirga mongoliensis</name>
    <dbReference type="NCBI Taxonomy" id="2100740"/>
    <lineage>
        <taxon>Bacteria</taxon>
        <taxon>Pseudomonadati</taxon>
        <taxon>Bacteroidota</taxon>
        <taxon>Sphingobacteriia</taxon>
        <taxon>Sphingobacteriales</taxon>
        <taxon>Sphingobacteriaceae</taxon>
        <taxon>Paradesertivirga</taxon>
    </lineage>
</organism>
<evidence type="ECO:0000313" key="2">
    <source>
        <dbReference type="Proteomes" id="UP001597387"/>
    </source>
</evidence>
<keyword evidence="2" id="KW-1185">Reference proteome</keyword>
<gene>
    <name evidence="1" type="ORF">ACFSJU_02505</name>
</gene>
<name>A0ABW4ZH16_9SPHI</name>
<proteinExistence type="predicted"/>
<evidence type="ECO:0000313" key="1">
    <source>
        <dbReference type="EMBL" id="MFD2161243.1"/>
    </source>
</evidence>
<protein>
    <submittedName>
        <fullName evidence="1">Glutaminyl-peptide cyclotransferase</fullName>
    </submittedName>
</protein>
<accession>A0ABW4ZH16</accession>
<comment type="caution">
    <text evidence="1">The sequence shown here is derived from an EMBL/GenBank/DDBJ whole genome shotgun (WGS) entry which is preliminary data.</text>
</comment>
<dbReference type="PANTHER" id="PTHR31270">
    <property type="entry name" value="GLUTAMINYL-PEPTIDE CYCLOTRANSFERASE"/>
    <property type="match status" value="1"/>
</dbReference>
<dbReference type="InterPro" id="IPR015943">
    <property type="entry name" value="WD40/YVTN_repeat-like_dom_sf"/>
</dbReference>
<dbReference type="InterPro" id="IPR007788">
    <property type="entry name" value="QCT"/>
</dbReference>